<reference evidence="1" key="1">
    <citation type="submission" date="2018-05" db="EMBL/GenBank/DDBJ databases">
        <authorList>
            <person name="Lanie J.A."/>
            <person name="Ng W.-L."/>
            <person name="Kazmierczak K.M."/>
            <person name="Andrzejewski T.M."/>
            <person name="Davidsen T.M."/>
            <person name="Wayne K.J."/>
            <person name="Tettelin H."/>
            <person name="Glass J.I."/>
            <person name="Rusch D."/>
            <person name="Podicherti R."/>
            <person name="Tsui H.-C.T."/>
            <person name="Winkler M.E."/>
        </authorList>
    </citation>
    <scope>NUCLEOTIDE SEQUENCE</scope>
</reference>
<dbReference type="SUPFAM" id="SSF53474">
    <property type="entry name" value="alpha/beta-Hydrolases"/>
    <property type="match status" value="1"/>
</dbReference>
<feature type="non-terminal residue" evidence="1">
    <location>
        <position position="1"/>
    </location>
</feature>
<organism evidence="1">
    <name type="scientific">marine metagenome</name>
    <dbReference type="NCBI Taxonomy" id="408172"/>
    <lineage>
        <taxon>unclassified sequences</taxon>
        <taxon>metagenomes</taxon>
        <taxon>ecological metagenomes</taxon>
    </lineage>
</organism>
<gene>
    <name evidence="1" type="ORF">METZ01_LOCUS68586</name>
</gene>
<proteinExistence type="predicted"/>
<dbReference type="InterPro" id="IPR029058">
    <property type="entry name" value="AB_hydrolase_fold"/>
</dbReference>
<dbReference type="EMBL" id="UINC01004628">
    <property type="protein sequence ID" value="SVA15732.1"/>
    <property type="molecule type" value="Genomic_DNA"/>
</dbReference>
<dbReference type="Gene3D" id="3.40.50.1820">
    <property type="entry name" value="alpha/beta hydrolase"/>
    <property type="match status" value="1"/>
</dbReference>
<protein>
    <submittedName>
        <fullName evidence="1">Uncharacterized protein</fullName>
    </submittedName>
</protein>
<evidence type="ECO:0000313" key="1">
    <source>
        <dbReference type="EMBL" id="SVA15732.1"/>
    </source>
</evidence>
<name>A0A381THX3_9ZZZZ</name>
<sequence>VNQLRSITSAIKTLNGLQNFEQSAIPSVREQDGHYQGLSNEDIPLKIFHPKNPTGAVLILYPGASPKGEAHPKMIALARSIAVNGIQVYIPRIPPLLNLKLSKSILEWTIHFYRWLKNQSGHENSPINLAGISFGGVIVLKACLDPFLLKQPPKSVIVFGTSYDVRTSMKFMYNGRINYNGNIIRLKPDPWSVIVLFHNYLNQVDVGYPTNGVQKVLQLMACDQDDQAQDLVDDLVGKEKVLIKDIIELNMSDELNRIMDIIFRDCADQIEYYSPKYWCKNIRNEIYIMHGTHDTLSPFTESIKLNSELPNSHLLISGIFKHRALSNEVSIFFKWKEILKIILFLSKYFKGGLLP</sequence>
<accession>A0A381THX3</accession>
<dbReference type="AlphaFoldDB" id="A0A381THX3"/>